<accession>A0AAV6VYP5</accession>
<reference evidence="5 6" key="1">
    <citation type="journal article" date="2022" name="Nat. Ecol. Evol.">
        <title>A masculinizing supergene underlies an exaggerated male reproductive morph in a spider.</title>
        <authorList>
            <person name="Hendrickx F."/>
            <person name="De Corte Z."/>
            <person name="Sonet G."/>
            <person name="Van Belleghem S.M."/>
            <person name="Kostlbacher S."/>
            <person name="Vangestel C."/>
        </authorList>
    </citation>
    <scope>NUCLEOTIDE SEQUENCE [LARGE SCALE GENOMIC DNA]</scope>
    <source>
        <strain evidence="5">W744_W776</strain>
    </source>
</reference>
<keyword evidence="2 3" id="KW-0193">Cuticle</keyword>
<dbReference type="Proteomes" id="UP000827092">
    <property type="component" value="Unassembled WGS sequence"/>
</dbReference>
<evidence type="ECO:0008006" key="7">
    <source>
        <dbReference type="Google" id="ProtNLM"/>
    </source>
</evidence>
<comment type="function">
    <text evidence="1">Component of the rigid cuticle of the spider.</text>
</comment>
<feature type="signal peptide" evidence="4">
    <location>
        <begin position="1"/>
        <end position="16"/>
    </location>
</feature>
<evidence type="ECO:0000256" key="1">
    <source>
        <dbReference type="ARBA" id="ARBA00002980"/>
    </source>
</evidence>
<comment type="caution">
    <text evidence="5">The sequence shown here is derived from an EMBL/GenBank/DDBJ whole genome shotgun (WGS) entry which is preliminary data.</text>
</comment>
<gene>
    <name evidence="5" type="ORF">JTE90_012813</name>
</gene>
<evidence type="ECO:0000313" key="6">
    <source>
        <dbReference type="Proteomes" id="UP000827092"/>
    </source>
</evidence>
<evidence type="ECO:0000256" key="2">
    <source>
        <dbReference type="ARBA" id="ARBA00022460"/>
    </source>
</evidence>
<dbReference type="PROSITE" id="PS00233">
    <property type="entry name" value="CHIT_BIND_RR_1"/>
    <property type="match status" value="1"/>
</dbReference>
<dbReference type="InterPro" id="IPR031311">
    <property type="entry name" value="CHIT_BIND_RR_consensus"/>
</dbReference>
<feature type="chain" id="PRO_5043832112" description="Cuticle protein" evidence="4">
    <location>
        <begin position="17"/>
        <end position="241"/>
    </location>
</feature>
<keyword evidence="4" id="KW-0732">Signal</keyword>
<protein>
    <recommendedName>
        <fullName evidence="7">Cuticle protein</fullName>
    </recommendedName>
</protein>
<keyword evidence="6" id="KW-1185">Reference proteome</keyword>
<dbReference type="EMBL" id="JAFNEN010000003">
    <property type="protein sequence ID" value="KAG8201754.1"/>
    <property type="molecule type" value="Genomic_DNA"/>
</dbReference>
<dbReference type="InterPro" id="IPR050468">
    <property type="entry name" value="Cuticle_Struct_Prot"/>
</dbReference>
<dbReference type="PANTHER" id="PTHR10380">
    <property type="entry name" value="CUTICLE PROTEIN"/>
    <property type="match status" value="1"/>
</dbReference>
<sequence length="241" mass="26636">MFEVLLFASLALMCQCHPHFNHYSSAPAVNSYIQPLQVKYVTAPVVQKAKPYKFGYNAPAIGGGSSRLESSDGHGRVTGQYTVSDADGRLRVVDYYADHTGFHADVKTNEPGTANQNPANVNVKSFAAPPVQKVVVAPPVKYVAPPVKYVAPPFKYVAPPVKYVAPPVKYVTQPIRYVAPVEKYVSQAPVYSVAAPVRQFVSSYPAKYGVLPEYNSFYTPVTYKSYSPHYGHYDSNLDYWK</sequence>
<dbReference type="AlphaFoldDB" id="A0AAV6VYP5"/>
<evidence type="ECO:0000256" key="3">
    <source>
        <dbReference type="PROSITE-ProRule" id="PRU00497"/>
    </source>
</evidence>
<organism evidence="5 6">
    <name type="scientific">Oedothorax gibbosus</name>
    <dbReference type="NCBI Taxonomy" id="931172"/>
    <lineage>
        <taxon>Eukaryota</taxon>
        <taxon>Metazoa</taxon>
        <taxon>Ecdysozoa</taxon>
        <taxon>Arthropoda</taxon>
        <taxon>Chelicerata</taxon>
        <taxon>Arachnida</taxon>
        <taxon>Araneae</taxon>
        <taxon>Araneomorphae</taxon>
        <taxon>Entelegynae</taxon>
        <taxon>Araneoidea</taxon>
        <taxon>Linyphiidae</taxon>
        <taxon>Erigoninae</taxon>
        <taxon>Oedothorax</taxon>
    </lineage>
</organism>
<dbReference type="GO" id="GO:0008010">
    <property type="term" value="F:structural constituent of chitin-based larval cuticle"/>
    <property type="evidence" value="ECO:0007669"/>
    <property type="project" value="TreeGrafter"/>
</dbReference>
<dbReference type="Pfam" id="PF00379">
    <property type="entry name" value="Chitin_bind_4"/>
    <property type="match status" value="1"/>
</dbReference>
<proteinExistence type="predicted"/>
<name>A0AAV6VYP5_9ARAC</name>
<dbReference type="PROSITE" id="PS51155">
    <property type="entry name" value="CHIT_BIND_RR_2"/>
    <property type="match status" value="1"/>
</dbReference>
<evidence type="ECO:0000313" key="5">
    <source>
        <dbReference type="EMBL" id="KAG8201754.1"/>
    </source>
</evidence>
<dbReference type="GO" id="GO:0062129">
    <property type="term" value="C:chitin-based extracellular matrix"/>
    <property type="evidence" value="ECO:0007669"/>
    <property type="project" value="TreeGrafter"/>
</dbReference>
<evidence type="ECO:0000256" key="4">
    <source>
        <dbReference type="SAM" id="SignalP"/>
    </source>
</evidence>
<dbReference type="InterPro" id="IPR000618">
    <property type="entry name" value="Insect_cuticle"/>
</dbReference>